<dbReference type="WBParaSite" id="ECPE_0000439001-mRNA-1">
    <property type="protein sequence ID" value="ECPE_0000439001-mRNA-1"/>
    <property type="gene ID" value="ECPE_0000439001"/>
</dbReference>
<accession>A0A183ABP3</accession>
<dbReference type="Pfam" id="PF01365">
    <property type="entry name" value="RYDR_ITPR"/>
    <property type="match status" value="1"/>
</dbReference>
<evidence type="ECO:0000313" key="2">
    <source>
        <dbReference type="EMBL" id="VDP72410.1"/>
    </source>
</evidence>
<gene>
    <name evidence="2" type="ORF">ECPE_LOCUS4378</name>
</gene>
<protein>
    <submittedName>
        <fullName evidence="4">RYDR_ITPR domain-containing protein</fullName>
    </submittedName>
</protein>
<dbReference type="GO" id="GO:0005886">
    <property type="term" value="C:plasma membrane"/>
    <property type="evidence" value="ECO:0007669"/>
    <property type="project" value="TreeGrafter"/>
</dbReference>
<dbReference type="GO" id="GO:0016529">
    <property type="term" value="C:sarcoplasmic reticulum"/>
    <property type="evidence" value="ECO:0007669"/>
    <property type="project" value="TreeGrafter"/>
</dbReference>
<dbReference type="OrthoDB" id="76898at2759"/>
<dbReference type="GO" id="GO:0070679">
    <property type="term" value="F:inositol 1,4,5 trisphosphate binding"/>
    <property type="evidence" value="ECO:0007669"/>
    <property type="project" value="TreeGrafter"/>
</dbReference>
<evidence type="ECO:0000313" key="4">
    <source>
        <dbReference type="WBParaSite" id="ECPE_0000439001-mRNA-1"/>
    </source>
</evidence>
<evidence type="ECO:0000313" key="3">
    <source>
        <dbReference type="Proteomes" id="UP000272942"/>
    </source>
</evidence>
<reference evidence="2 3" key="2">
    <citation type="submission" date="2018-11" db="EMBL/GenBank/DDBJ databases">
        <authorList>
            <consortium name="Pathogen Informatics"/>
        </authorList>
    </citation>
    <scope>NUCLEOTIDE SEQUENCE [LARGE SCALE GENOMIC DNA]</scope>
    <source>
        <strain evidence="2 3">Egypt</strain>
    </source>
</reference>
<dbReference type="InterPro" id="IPR015925">
    <property type="entry name" value="Ryanodine_IP3_receptor"/>
</dbReference>
<dbReference type="InterPro" id="IPR000699">
    <property type="entry name" value="RIH_dom"/>
</dbReference>
<dbReference type="Proteomes" id="UP000272942">
    <property type="component" value="Unassembled WGS sequence"/>
</dbReference>
<dbReference type="PANTHER" id="PTHR13715:SF102">
    <property type="entry name" value="INOSITOL 1,4,5-TRISPHOSPHATE RECEPTOR"/>
    <property type="match status" value="1"/>
</dbReference>
<dbReference type="GO" id="GO:0005789">
    <property type="term" value="C:endoplasmic reticulum membrane"/>
    <property type="evidence" value="ECO:0007669"/>
    <property type="project" value="TreeGrafter"/>
</dbReference>
<proteinExistence type="predicted"/>
<dbReference type="GO" id="GO:0005509">
    <property type="term" value="F:calcium ion binding"/>
    <property type="evidence" value="ECO:0007669"/>
    <property type="project" value="TreeGrafter"/>
</dbReference>
<dbReference type="GO" id="GO:0051209">
    <property type="term" value="P:release of sequestered calcium ion into cytosol"/>
    <property type="evidence" value="ECO:0007669"/>
    <property type="project" value="TreeGrafter"/>
</dbReference>
<dbReference type="GO" id="GO:0030667">
    <property type="term" value="C:secretory granule membrane"/>
    <property type="evidence" value="ECO:0007669"/>
    <property type="project" value="TreeGrafter"/>
</dbReference>
<sequence length="245" mass="28595">MHLSLALTLRQCDNLCSFVPYRFLKYLCDLSTSNDSAIPITQELICRALFNAENEDLLIETIQKQGDVRLVWIVNVPRNESIGSQSVDRSSRTEQSLLELVCLSKDQVNRSTPASPISGRKAMVDSTRAVEILDYYAKQLKLFAHLCRARQYIAINYLTNRMPVGLILRCLMDNRIPMYLRTLYCNLFLHLHLEREPQEIHQPIQYARLWWNIDRFDQHSDWFQTVPIDGKPSYPQLTLIHMQQP</sequence>
<dbReference type="GO" id="GO:0005220">
    <property type="term" value="F:inositol 1,4,5-trisphosphate-gated calcium channel activity"/>
    <property type="evidence" value="ECO:0007669"/>
    <property type="project" value="TreeGrafter"/>
</dbReference>
<evidence type="ECO:0000259" key="1">
    <source>
        <dbReference type="Pfam" id="PF01365"/>
    </source>
</evidence>
<dbReference type="PANTHER" id="PTHR13715">
    <property type="entry name" value="RYANODINE RECEPTOR AND IP3 RECEPTOR"/>
    <property type="match status" value="1"/>
</dbReference>
<dbReference type="GO" id="GO:0035091">
    <property type="term" value="F:phosphatidylinositol binding"/>
    <property type="evidence" value="ECO:0007669"/>
    <property type="project" value="TreeGrafter"/>
</dbReference>
<dbReference type="EMBL" id="UZAN01041233">
    <property type="protein sequence ID" value="VDP72410.1"/>
    <property type="molecule type" value="Genomic_DNA"/>
</dbReference>
<dbReference type="AlphaFoldDB" id="A0A183ABP3"/>
<organism evidence="4">
    <name type="scientific">Echinostoma caproni</name>
    <dbReference type="NCBI Taxonomy" id="27848"/>
    <lineage>
        <taxon>Eukaryota</taxon>
        <taxon>Metazoa</taxon>
        <taxon>Spiralia</taxon>
        <taxon>Lophotrochozoa</taxon>
        <taxon>Platyhelminthes</taxon>
        <taxon>Trematoda</taxon>
        <taxon>Digenea</taxon>
        <taxon>Plagiorchiida</taxon>
        <taxon>Echinostomata</taxon>
        <taxon>Echinostomatoidea</taxon>
        <taxon>Echinostomatidae</taxon>
        <taxon>Echinostoma</taxon>
    </lineage>
</organism>
<feature type="domain" description="RIH" evidence="1">
    <location>
        <begin position="22"/>
        <end position="61"/>
    </location>
</feature>
<reference evidence="4" key="1">
    <citation type="submission" date="2016-06" db="UniProtKB">
        <authorList>
            <consortium name="WormBaseParasite"/>
        </authorList>
    </citation>
    <scope>IDENTIFICATION</scope>
</reference>
<keyword evidence="3" id="KW-1185">Reference proteome</keyword>
<name>A0A183ABP3_9TREM</name>